<reference evidence="3" key="1">
    <citation type="submission" date="2016-06" db="EMBL/GenBank/DDBJ databases">
        <title>Parallel loss of symbiosis genes in relatives of nitrogen-fixing non-legume Parasponia.</title>
        <authorList>
            <person name="Van Velzen R."/>
            <person name="Holmer R."/>
            <person name="Bu F."/>
            <person name="Rutten L."/>
            <person name="Van Zeijl A."/>
            <person name="Liu W."/>
            <person name="Santuari L."/>
            <person name="Cao Q."/>
            <person name="Sharma T."/>
            <person name="Shen D."/>
            <person name="Roswanjaya Y."/>
            <person name="Wardhani T."/>
            <person name="Kalhor M.S."/>
            <person name="Jansen J."/>
            <person name="Van den Hoogen J."/>
            <person name="Gungor B."/>
            <person name="Hartog M."/>
            <person name="Hontelez J."/>
            <person name="Verver J."/>
            <person name="Yang W.-C."/>
            <person name="Schijlen E."/>
            <person name="Repin R."/>
            <person name="Schilthuizen M."/>
            <person name="Schranz E."/>
            <person name="Heidstra R."/>
            <person name="Miyata K."/>
            <person name="Fedorova E."/>
            <person name="Kohlen W."/>
            <person name="Bisseling T."/>
            <person name="Smit S."/>
            <person name="Geurts R."/>
        </authorList>
    </citation>
    <scope>NUCLEOTIDE SEQUENCE [LARGE SCALE GENOMIC DNA]</scope>
    <source>
        <strain evidence="3">cv. RG33-2</strain>
    </source>
</reference>
<gene>
    <name evidence="2" type="ORF">TorRG33x02_334970</name>
</gene>
<evidence type="ECO:0000313" key="2">
    <source>
        <dbReference type="EMBL" id="PON42807.1"/>
    </source>
</evidence>
<dbReference type="Proteomes" id="UP000237000">
    <property type="component" value="Unassembled WGS sequence"/>
</dbReference>
<accession>A0A2P5B1X0</accession>
<feature type="region of interest" description="Disordered" evidence="1">
    <location>
        <begin position="1"/>
        <end position="101"/>
    </location>
</feature>
<evidence type="ECO:0000313" key="3">
    <source>
        <dbReference type="Proteomes" id="UP000237000"/>
    </source>
</evidence>
<dbReference type="InParanoid" id="A0A2P5B1X0"/>
<name>A0A2P5B1X0_TREOI</name>
<dbReference type="EMBL" id="JXTC01000626">
    <property type="protein sequence ID" value="PON42807.1"/>
    <property type="molecule type" value="Genomic_DNA"/>
</dbReference>
<feature type="compositionally biased region" description="Low complexity" evidence="1">
    <location>
        <begin position="38"/>
        <end position="57"/>
    </location>
</feature>
<dbReference type="AlphaFoldDB" id="A0A2P5B1X0"/>
<organism evidence="2 3">
    <name type="scientific">Trema orientale</name>
    <name type="common">Charcoal tree</name>
    <name type="synonym">Celtis orientalis</name>
    <dbReference type="NCBI Taxonomy" id="63057"/>
    <lineage>
        <taxon>Eukaryota</taxon>
        <taxon>Viridiplantae</taxon>
        <taxon>Streptophyta</taxon>
        <taxon>Embryophyta</taxon>
        <taxon>Tracheophyta</taxon>
        <taxon>Spermatophyta</taxon>
        <taxon>Magnoliopsida</taxon>
        <taxon>eudicotyledons</taxon>
        <taxon>Gunneridae</taxon>
        <taxon>Pentapetalae</taxon>
        <taxon>rosids</taxon>
        <taxon>fabids</taxon>
        <taxon>Rosales</taxon>
        <taxon>Cannabaceae</taxon>
        <taxon>Trema</taxon>
    </lineage>
</organism>
<evidence type="ECO:0000256" key="1">
    <source>
        <dbReference type="SAM" id="MobiDB-lite"/>
    </source>
</evidence>
<proteinExistence type="predicted"/>
<dbReference type="OrthoDB" id="10417517at2759"/>
<feature type="compositionally biased region" description="Polar residues" evidence="1">
    <location>
        <begin position="1"/>
        <end position="14"/>
    </location>
</feature>
<comment type="caution">
    <text evidence="2">The sequence shown here is derived from an EMBL/GenBank/DDBJ whole genome shotgun (WGS) entry which is preliminary data.</text>
</comment>
<keyword evidence="3" id="KW-1185">Reference proteome</keyword>
<sequence>MGTPPHQTLISTKKTPARPREETPCARLPSLWPISRTRPLSSSLPPPLSLLSSRMALPPAPYNSPSRTHSKPRSQRKTLGAEGSASAECPPRREWWIASPR</sequence>
<protein>
    <submittedName>
        <fullName evidence="2">Uncharacterized protein</fullName>
    </submittedName>
</protein>